<keyword evidence="5" id="KW-1185">Reference proteome</keyword>
<name>A0ABV4GAN0_9BRAD</name>
<evidence type="ECO:0000256" key="2">
    <source>
        <dbReference type="SAM" id="SignalP"/>
    </source>
</evidence>
<evidence type="ECO:0000313" key="5">
    <source>
        <dbReference type="Proteomes" id="UP001565474"/>
    </source>
</evidence>
<dbReference type="Gene3D" id="2.40.128.520">
    <property type="match status" value="1"/>
</dbReference>
<feature type="region of interest" description="Disordered" evidence="1">
    <location>
        <begin position="111"/>
        <end position="144"/>
    </location>
</feature>
<evidence type="ECO:0000256" key="1">
    <source>
        <dbReference type="SAM" id="MobiDB-lite"/>
    </source>
</evidence>
<keyword evidence="2" id="KW-0732">Signal</keyword>
<evidence type="ECO:0000313" key="4">
    <source>
        <dbReference type="EMBL" id="MEY9468977.1"/>
    </source>
</evidence>
<dbReference type="PANTHER" id="PTHR36919">
    <property type="entry name" value="BLR1215 PROTEIN"/>
    <property type="match status" value="1"/>
</dbReference>
<comment type="caution">
    <text evidence="4">The sequence shown here is derived from an EMBL/GenBank/DDBJ whole genome shotgun (WGS) entry which is preliminary data.</text>
</comment>
<feature type="domain" description="DUF2147" evidence="3">
    <location>
        <begin position="184"/>
        <end position="275"/>
    </location>
</feature>
<dbReference type="Pfam" id="PF09917">
    <property type="entry name" value="DUF2147"/>
    <property type="match status" value="1"/>
</dbReference>
<feature type="chain" id="PRO_5045060700" evidence="2">
    <location>
        <begin position="28"/>
        <end position="294"/>
    </location>
</feature>
<dbReference type="InterPro" id="IPR019223">
    <property type="entry name" value="DUF2147"/>
</dbReference>
<sequence>MQRLATWLATCLATSIALLAVAPTAQAGSYTFSIGGSRFHVEAPRNCRAASFMTVAPKRSLRPTEDVSTARTAQPAPALMVQAPQPACPAAAVKPPQAAVVVPPPAPPVLAAASSQPVAPPPAPSWEISRLETLSPGPPRVDLERTDQPKTAALEPPRVQPSAEINQTAAVAQIGAEEGHALLGEWESAGAKGTVRIERCGPALCGYALSEASSRGESVLVNMKPKKRDVWTGSIYSRSSGNTYYATMTLKSSGKLHVEACALGRFWCSGNDWTRVDAPREEITASSQSSRTRS</sequence>
<dbReference type="RefSeq" id="WP_225130521.1">
    <property type="nucleotide sequence ID" value="NZ_JBGBYD010000002.1"/>
</dbReference>
<organism evidence="4 5">
    <name type="scientific">Bradyrhizobium yuanmingense</name>
    <dbReference type="NCBI Taxonomy" id="108015"/>
    <lineage>
        <taxon>Bacteria</taxon>
        <taxon>Pseudomonadati</taxon>
        <taxon>Pseudomonadota</taxon>
        <taxon>Alphaproteobacteria</taxon>
        <taxon>Hyphomicrobiales</taxon>
        <taxon>Nitrobacteraceae</taxon>
        <taxon>Bradyrhizobium</taxon>
    </lineage>
</organism>
<dbReference type="PANTHER" id="PTHR36919:SF2">
    <property type="entry name" value="BLL6627 PROTEIN"/>
    <property type="match status" value="1"/>
</dbReference>
<protein>
    <submittedName>
        <fullName evidence="4">Uncharacterized protein (DUF2147 family)</fullName>
    </submittedName>
</protein>
<feature type="signal peptide" evidence="2">
    <location>
        <begin position="1"/>
        <end position="27"/>
    </location>
</feature>
<dbReference type="EMBL" id="JBGBZN010000002">
    <property type="protein sequence ID" value="MEY9468977.1"/>
    <property type="molecule type" value="Genomic_DNA"/>
</dbReference>
<dbReference type="Proteomes" id="UP001565474">
    <property type="component" value="Unassembled WGS sequence"/>
</dbReference>
<gene>
    <name evidence="4" type="ORF">ABH992_001376</name>
</gene>
<reference evidence="4 5" key="1">
    <citation type="submission" date="2024-07" db="EMBL/GenBank/DDBJ databases">
        <title>Genomic Encyclopedia of Type Strains, Phase V (KMG-V): Genome sequencing to study the core and pangenomes of soil and plant-associated prokaryotes.</title>
        <authorList>
            <person name="Whitman W."/>
        </authorList>
    </citation>
    <scope>NUCLEOTIDE SEQUENCE [LARGE SCALE GENOMIC DNA]</scope>
    <source>
        <strain evidence="4 5">USDA 222</strain>
    </source>
</reference>
<evidence type="ECO:0000259" key="3">
    <source>
        <dbReference type="Pfam" id="PF09917"/>
    </source>
</evidence>
<proteinExistence type="predicted"/>
<accession>A0ABV4GAN0</accession>